<dbReference type="InterPro" id="IPR020139">
    <property type="entry name" value="DUF2642"/>
</dbReference>
<dbReference type="EMBL" id="VTEH01000014">
    <property type="protein sequence ID" value="TYR74113.1"/>
    <property type="molecule type" value="Genomic_DNA"/>
</dbReference>
<dbReference type="AlphaFoldDB" id="A0A5D4KD78"/>
<sequence>MNQGNMQSQPMFNFEPYVYETLRSVIGKVLIVSTVRDTLRGKLMDVKPDHVVLNIGDETFFVRTCQIVSVMPD</sequence>
<evidence type="ECO:0000313" key="2">
    <source>
        <dbReference type="EMBL" id="TYS19129.1"/>
    </source>
</evidence>
<dbReference type="Proteomes" id="UP000322267">
    <property type="component" value="Unassembled WGS sequence"/>
</dbReference>
<dbReference type="OrthoDB" id="2439488at2"/>
<evidence type="ECO:0000313" key="4">
    <source>
        <dbReference type="Proteomes" id="UP000323317"/>
    </source>
</evidence>
<dbReference type="EMBL" id="VTEI01000002">
    <property type="protein sequence ID" value="TYS19129.1"/>
    <property type="molecule type" value="Genomic_DNA"/>
</dbReference>
<dbReference type="Proteomes" id="UP000323317">
    <property type="component" value="Unassembled WGS sequence"/>
</dbReference>
<dbReference type="Pfam" id="PF10842">
    <property type="entry name" value="DUF2642"/>
    <property type="match status" value="1"/>
</dbReference>
<evidence type="ECO:0000313" key="3">
    <source>
        <dbReference type="Proteomes" id="UP000322267"/>
    </source>
</evidence>
<organism evidence="1 4">
    <name type="scientific">Rossellomorea vietnamensis</name>
    <dbReference type="NCBI Taxonomy" id="218284"/>
    <lineage>
        <taxon>Bacteria</taxon>
        <taxon>Bacillati</taxon>
        <taxon>Bacillota</taxon>
        <taxon>Bacilli</taxon>
        <taxon>Bacillales</taxon>
        <taxon>Bacillaceae</taxon>
        <taxon>Rossellomorea</taxon>
    </lineage>
</organism>
<reference evidence="3 4" key="1">
    <citation type="submission" date="2019-08" db="EMBL/GenBank/DDBJ databases">
        <title>Bacillus genomes from the desert of Cuatro Cienegas, Coahuila.</title>
        <authorList>
            <person name="Olmedo-Alvarez G."/>
        </authorList>
    </citation>
    <scope>NUCLEOTIDE SEQUENCE [LARGE SCALE GENOMIC DNA]</scope>
    <source>
        <strain evidence="2 3">CH34_1T</strain>
        <strain evidence="1 4">CH40_1T</strain>
    </source>
</reference>
<accession>A0A5D4KD78</accession>
<gene>
    <name evidence="2" type="ORF">FZC78_04405</name>
    <name evidence="1" type="ORF">FZC79_16735</name>
</gene>
<comment type="caution">
    <text evidence="1">The sequence shown here is derived from an EMBL/GenBank/DDBJ whole genome shotgun (WGS) entry which is preliminary data.</text>
</comment>
<name>A0A5D4KD78_9BACI</name>
<evidence type="ECO:0000313" key="1">
    <source>
        <dbReference type="EMBL" id="TYR74113.1"/>
    </source>
</evidence>
<proteinExistence type="predicted"/>
<protein>
    <submittedName>
        <fullName evidence="1">DUF2642 domain-containing protein</fullName>
    </submittedName>
</protein>